<dbReference type="AlphaFoldDB" id="A0A9W6XLJ3"/>
<organism evidence="2 3">
    <name type="scientific">Phytophthora fragariaefolia</name>
    <dbReference type="NCBI Taxonomy" id="1490495"/>
    <lineage>
        <taxon>Eukaryota</taxon>
        <taxon>Sar</taxon>
        <taxon>Stramenopiles</taxon>
        <taxon>Oomycota</taxon>
        <taxon>Peronosporomycetes</taxon>
        <taxon>Peronosporales</taxon>
        <taxon>Peronosporaceae</taxon>
        <taxon>Phytophthora</taxon>
    </lineage>
</organism>
<name>A0A9W6XLJ3_9STRA</name>
<dbReference type="InterPro" id="IPR036397">
    <property type="entry name" value="RNaseH_sf"/>
</dbReference>
<protein>
    <submittedName>
        <fullName evidence="2">Unnamed protein product</fullName>
    </submittedName>
</protein>
<evidence type="ECO:0000313" key="3">
    <source>
        <dbReference type="Proteomes" id="UP001165121"/>
    </source>
</evidence>
<sequence>MWLRTEPTATASPCKPSRLRGATLRRDQGAGRVQGGIPRQEDCGGIAGGNAPAHSQTETLVPEHDDLVLLRLGPYSPMCNPIENCFSSLKANIKQYLALARDEVSAPMKQLGGGLQISKTEARMHILERAAHVSMPRITQCMVQKMELHASKFVNAAIRMEDMKYVG</sequence>
<evidence type="ECO:0000313" key="2">
    <source>
        <dbReference type="EMBL" id="GMF40898.1"/>
    </source>
</evidence>
<dbReference type="Gene3D" id="3.30.420.10">
    <property type="entry name" value="Ribonuclease H-like superfamily/Ribonuclease H"/>
    <property type="match status" value="1"/>
</dbReference>
<gene>
    <name evidence="2" type="ORF">Pfra01_001272000</name>
</gene>
<evidence type="ECO:0000256" key="1">
    <source>
        <dbReference type="SAM" id="MobiDB-lite"/>
    </source>
</evidence>
<dbReference type="OrthoDB" id="117204at2759"/>
<accession>A0A9W6XLJ3</accession>
<dbReference type="GO" id="GO:0003676">
    <property type="term" value="F:nucleic acid binding"/>
    <property type="evidence" value="ECO:0007669"/>
    <property type="project" value="InterPro"/>
</dbReference>
<keyword evidence="3" id="KW-1185">Reference proteome</keyword>
<feature type="region of interest" description="Disordered" evidence="1">
    <location>
        <begin position="24"/>
        <end position="56"/>
    </location>
</feature>
<comment type="caution">
    <text evidence="2">The sequence shown here is derived from an EMBL/GenBank/DDBJ whole genome shotgun (WGS) entry which is preliminary data.</text>
</comment>
<proteinExistence type="predicted"/>
<reference evidence="2" key="1">
    <citation type="submission" date="2023-04" db="EMBL/GenBank/DDBJ databases">
        <title>Phytophthora fragariaefolia NBRC 109709.</title>
        <authorList>
            <person name="Ichikawa N."/>
            <person name="Sato H."/>
            <person name="Tonouchi N."/>
        </authorList>
    </citation>
    <scope>NUCLEOTIDE SEQUENCE</scope>
    <source>
        <strain evidence="2">NBRC 109709</strain>
    </source>
</reference>
<dbReference type="Proteomes" id="UP001165121">
    <property type="component" value="Unassembled WGS sequence"/>
</dbReference>
<dbReference type="EMBL" id="BSXT01001291">
    <property type="protein sequence ID" value="GMF40898.1"/>
    <property type="molecule type" value="Genomic_DNA"/>
</dbReference>